<evidence type="ECO:0000259" key="1">
    <source>
        <dbReference type="PROSITE" id="PS51819"/>
    </source>
</evidence>
<dbReference type="InterPro" id="IPR037523">
    <property type="entry name" value="VOC_core"/>
</dbReference>
<evidence type="ECO:0000313" key="2">
    <source>
        <dbReference type="EMBL" id="SDN87797.1"/>
    </source>
</evidence>
<reference evidence="3" key="1">
    <citation type="submission" date="2016-10" db="EMBL/GenBank/DDBJ databases">
        <authorList>
            <person name="Varghese N."/>
            <person name="Submissions S."/>
        </authorList>
    </citation>
    <scope>NUCLEOTIDE SEQUENCE [LARGE SCALE GENOMIC DNA]</scope>
    <source>
        <strain evidence="3">DSM 45843</strain>
    </source>
</reference>
<proteinExistence type="predicted"/>
<dbReference type="EMBL" id="FNIR01000002">
    <property type="protein sequence ID" value="SDN87797.1"/>
    <property type="molecule type" value="Genomic_DNA"/>
</dbReference>
<accession>A0A1H0EZG2</accession>
<organism evidence="2 3">
    <name type="scientific">Klenkia soli</name>
    <dbReference type="NCBI Taxonomy" id="1052260"/>
    <lineage>
        <taxon>Bacteria</taxon>
        <taxon>Bacillati</taxon>
        <taxon>Actinomycetota</taxon>
        <taxon>Actinomycetes</taxon>
        <taxon>Geodermatophilales</taxon>
        <taxon>Geodermatophilaceae</taxon>
        <taxon>Klenkia</taxon>
    </lineage>
</organism>
<dbReference type="Gene3D" id="3.10.180.10">
    <property type="entry name" value="2,3-Dihydroxybiphenyl 1,2-Dioxygenase, domain 1"/>
    <property type="match status" value="1"/>
</dbReference>
<dbReference type="Proteomes" id="UP000199088">
    <property type="component" value="Unassembled WGS sequence"/>
</dbReference>
<feature type="domain" description="VOC" evidence="1">
    <location>
        <begin position="11"/>
        <end position="134"/>
    </location>
</feature>
<dbReference type="GO" id="GO:0016829">
    <property type="term" value="F:lyase activity"/>
    <property type="evidence" value="ECO:0007669"/>
    <property type="project" value="UniProtKB-KW"/>
</dbReference>
<dbReference type="STRING" id="1052260.SAMN05660199_00911"/>
<sequence>MAPGGARLPVVLDHLGIPCADPEAAAAFYTTAFAPLGFREAMRYDTPAGPVIGLAGADGFPHFWLAPHDGSTVGEVHVAFTAPDRAAVDAVHAAATAAGYEVLHAPRVFPEYHPGYYGTFLRDPDGNNAEAVHHTSG</sequence>
<gene>
    <name evidence="2" type="ORF">SAMN05660199_00911</name>
</gene>
<dbReference type="PROSITE" id="PS51819">
    <property type="entry name" value="VOC"/>
    <property type="match status" value="1"/>
</dbReference>
<name>A0A1H0EZG2_9ACTN</name>
<evidence type="ECO:0000313" key="3">
    <source>
        <dbReference type="Proteomes" id="UP000199088"/>
    </source>
</evidence>
<dbReference type="SUPFAM" id="SSF54593">
    <property type="entry name" value="Glyoxalase/Bleomycin resistance protein/Dihydroxybiphenyl dioxygenase"/>
    <property type="match status" value="1"/>
</dbReference>
<dbReference type="AlphaFoldDB" id="A0A1H0EZG2"/>
<keyword evidence="3" id="KW-1185">Reference proteome</keyword>
<protein>
    <submittedName>
        <fullName evidence="2">Predicted lactoylglutathione lyase</fullName>
    </submittedName>
</protein>
<keyword evidence="2" id="KW-0456">Lyase</keyword>
<dbReference type="PANTHER" id="PTHR35006:SF2">
    <property type="entry name" value="GLYOXALASE FAMILY PROTEIN (AFU_ORTHOLOGUE AFUA_5G14830)"/>
    <property type="match status" value="1"/>
</dbReference>
<dbReference type="Pfam" id="PF00903">
    <property type="entry name" value="Glyoxalase"/>
    <property type="match status" value="1"/>
</dbReference>
<dbReference type="PANTHER" id="PTHR35006">
    <property type="entry name" value="GLYOXALASE FAMILY PROTEIN (AFU_ORTHOLOGUE AFUA_5G14830)"/>
    <property type="match status" value="1"/>
</dbReference>
<dbReference type="InterPro" id="IPR029068">
    <property type="entry name" value="Glyas_Bleomycin-R_OHBP_Dase"/>
</dbReference>
<dbReference type="InterPro" id="IPR004360">
    <property type="entry name" value="Glyas_Fos-R_dOase_dom"/>
</dbReference>